<protein>
    <submittedName>
        <fullName evidence="1">Uncharacterized protein</fullName>
    </submittedName>
</protein>
<keyword evidence="2" id="KW-1185">Reference proteome</keyword>
<accession>A0A239CEF4</accession>
<organism evidence="1 2">
    <name type="scientific">Noviherbaspirillum humi</name>
    <dbReference type="NCBI Taxonomy" id="1688639"/>
    <lineage>
        <taxon>Bacteria</taxon>
        <taxon>Pseudomonadati</taxon>
        <taxon>Pseudomonadota</taxon>
        <taxon>Betaproteobacteria</taxon>
        <taxon>Burkholderiales</taxon>
        <taxon>Oxalobacteraceae</taxon>
        <taxon>Noviherbaspirillum</taxon>
    </lineage>
</organism>
<proteinExistence type="predicted"/>
<dbReference type="EMBL" id="FZOT01000001">
    <property type="protein sequence ID" value="SNS18616.1"/>
    <property type="molecule type" value="Genomic_DNA"/>
</dbReference>
<dbReference type="Proteomes" id="UP000198284">
    <property type="component" value="Unassembled WGS sequence"/>
</dbReference>
<dbReference type="RefSeq" id="WP_089397624.1">
    <property type="nucleotide sequence ID" value="NZ_FZOT01000001.1"/>
</dbReference>
<sequence length="116" mass="12356">MLNHLRNTAHARRHAITLLLMAALLCAHWTGMAHRVAHAFLAQAIVADAGVKETGDKAGHSCLAFDAATLADGLDLPLFTPPALVSAAVLALWTAFNCWQAPFTPYFSSRAPPVQA</sequence>
<evidence type="ECO:0000313" key="2">
    <source>
        <dbReference type="Proteomes" id="UP000198284"/>
    </source>
</evidence>
<evidence type="ECO:0000313" key="1">
    <source>
        <dbReference type="EMBL" id="SNS18616.1"/>
    </source>
</evidence>
<dbReference type="AlphaFoldDB" id="A0A239CEF4"/>
<name>A0A239CEF4_9BURK</name>
<reference evidence="1 2" key="1">
    <citation type="submission" date="2017-06" db="EMBL/GenBank/DDBJ databases">
        <authorList>
            <person name="Kim H.J."/>
            <person name="Triplett B.A."/>
        </authorList>
    </citation>
    <scope>NUCLEOTIDE SEQUENCE [LARGE SCALE GENOMIC DNA]</scope>
    <source>
        <strain evidence="1 2">U15</strain>
    </source>
</reference>
<gene>
    <name evidence="1" type="ORF">SAMN06265795_101420</name>
</gene>
<dbReference type="OrthoDB" id="9131820at2"/>